<organism evidence="1">
    <name type="scientific">Siphoviridae sp. ctLqe90</name>
    <dbReference type="NCBI Taxonomy" id="2825456"/>
    <lineage>
        <taxon>Viruses</taxon>
        <taxon>Duplodnaviria</taxon>
        <taxon>Heunggongvirae</taxon>
        <taxon>Uroviricota</taxon>
        <taxon>Caudoviricetes</taxon>
    </lineage>
</organism>
<name>A0A8S5Q3Q7_9CAUD</name>
<dbReference type="EMBL" id="BK015564">
    <property type="protein sequence ID" value="DAE13371.1"/>
    <property type="molecule type" value="Genomic_DNA"/>
</dbReference>
<evidence type="ECO:0000313" key="1">
    <source>
        <dbReference type="EMBL" id="DAE13371.1"/>
    </source>
</evidence>
<reference evidence="1" key="1">
    <citation type="journal article" date="2021" name="Proc. Natl. Acad. Sci. U.S.A.">
        <title>A Catalog of Tens of Thousands of Viruses from Human Metagenomes Reveals Hidden Associations with Chronic Diseases.</title>
        <authorList>
            <person name="Tisza M.J."/>
            <person name="Buck C.B."/>
        </authorList>
    </citation>
    <scope>NUCLEOTIDE SEQUENCE</scope>
    <source>
        <strain evidence="1">CtLqe90</strain>
    </source>
</reference>
<proteinExistence type="predicted"/>
<sequence>MERIKKGRREPTRDKRENCGVVTYLLDVNGNNIITGNLYEIKGKKYSYMGRVFYNRYQKAFGVFMGCWYGDRNIYNPDSYGKFVAIPKDNGMKNQIFPVEEVEEMEL</sequence>
<accession>A0A8S5Q3Q7</accession>
<protein>
    <submittedName>
        <fullName evidence="1">Uncharacterized protein</fullName>
    </submittedName>
</protein>